<dbReference type="InterPro" id="IPR008780">
    <property type="entry name" value="Plasmodium_Vir"/>
</dbReference>
<evidence type="ECO:0008006" key="5">
    <source>
        <dbReference type="Google" id="ProtNLM"/>
    </source>
</evidence>
<keyword evidence="2" id="KW-0472">Membrane</keyword>
<reference evidence="3 4" key="1">
    <citation type="submission" date="2011-08" db="EMBL/GenBank/DDBJ databases">
        <title>The Genome Sequence of Plasmodium vivax Mauritania I.</title>
        <authorList>
            <consortium name="The Broad Institute Genome Sequencing Platform"/>
            <consortium name="The Broad Institute Genome Sequencing Center for Infectious Disease"/>
            <person name="Neafsey D."/>
            <person name="Carlton J."/>
            <person name="Barnwell J."/>
            <person name="Collins W."/>
            <person name="Escalante A."/>
            <person name="Mullikin J."/>
            <person name="Saul A."/>
            <person name="Guigo R."/>
            <person name="Camara F."/>
            <person name="Young S.K."/>
            <person name="Zeng Q."/>
            <person name="Gargeya S."/>
            <person name="Fitzgerald M."/>
            <person name="Haas B."/>
            <person name="Abouelleil A."/>
            <person name="Alvarado L."/>
            <person name="Arachchi H.M."/>
            <person name="Berlin A."/>
            <person name="Brown A."/>
            <person name="Chapman S.B."/>
            <person name="Chen Z."/>
            <person name="Dunbar C."/>
            <person name="Freedman E."/>
            <person name="Gearin G."/>
            <person name="Gellesch M."/>
            <person name="Goldberg J."/>
            <person name="Griggs A."/>
            <person name="Gujja S."/>
            <person name="Heiman D."/>
            <person name="Howarth C."/>
            <person name="Larson L."/>
            <person name="Lui A."/>
            <person name="MacDonald P.J.P."/>
            <person name="Montmayeur A."/>
            <person name="Murphy C."/>
            <person name="Neiman D."/>
            <person name="Pearson M."/>
            <person name="Priest M."/>
            <person name="Roberts A."/>
            <person name="Saif S."/>
            <person name="Shea T."/>
            <person name="Shenoy N."/>
            <person name="Sisk P."/>
            <person name="Stolte C."/>
            <person name="Sykes S."/>
            <person name="Wortman J."/>
            <person name="Nusbaum C."/>
            <person name="Birren B."/>
        </authorList>
    </citation>
    <scope>NUCLEOTIDE SEQUENCE [LARGE SCALE GENOMIC DNA]</scope>
    <source>
        <strain evidence="3 4">Mauritania I</strain>
    </source>
</reference>
<gene>
    <name evidence="3" type="ORF">PVMG_05604</name>
</gene>
<sequence>MGGSILWEGLEEYLKVLSIGLSSEYFYNTLSHNTKGLEKYESECISTCTGNKFFNKRLCTILHRYLENSSKRSKINDSAYDDCILFNYWIYGELEGKYGHNYNNKLIPALGELHRVWNDLTGGNSKEYYRDKCEPDFDIPKQDDWRKRKQLYDYCVNYESLSTTADLFKNSCEYIYSYIKSNASLYDYFNKKCKQDGNYKCPDFYSKCEKYNPNLVLSNLPCYKDMHKEEPTAAEKVLPEKLHPDLSPGGTYSSDDLRSKKDSSPPVTQAGNVLLGVVVTSMTSGALYKNIKETFRYFNNANVNTLYKFLSSFQKYKSIYDEIKSDDSSVDGGFCSDDTNTLRGDNREKCINYKLLCTRVFKYMNKIKDKHEKITPECDKHLYYWIQEELLAVQSNGCNAFSFYKILLEYYCKNSNWEQCKTHISEMKYDVYQRHNNLMYLYYIFQIFKNDEDKEGSSKCNKANVCVKQYDEYIEPCYGGVSSNYCDELKNFKEDYEKLIAEVQCDNVTKILTSPEGISKAYISTISVVSILIVSIILYFLYKVNNKSTSKNKTNNAITNINVHMVYAIIKNYNFHKYTFLS</sequence>
<dbReference type="AlphaFoldDB" id="A0A0J9TJY7"/>
<keyword evidence="2" id="KW-1133">Transmembrane helix</keyword>
<dbReference type="Proteomes" id="UP000053776">
    <property type="component" value="Unassembled WGS sequence"/>
</dbReference>
<proteinExistence type="predicted"/>
<evidence type="ECO:0000313" key="4">
    <source>
        <dbReference type="Proteomes" id="UP000053776"/>
    </source>
</evidence>
<feature type="compositionally biased region" description="Basic and acidic residues" evidence="1">
    <location>
        <begin position="235"/>
        <end position="244"/>
    </location>
</feature>
<evidence type="ECO:0000256" key="1">
    <source>
        <dbReference type="SAM" id="MobiDB-lite"/>
    </source>
</evidence>
<dbReference type="Pfam" id="PF05795">
    <property type="entry name" value="Plasmodium_Vir"/>
    <property type="match status" value="1"/>
</dbReference>
<organism evidence="3 4">
    <name type="scientific">Plasmodium vivax Mauritania I</name>
    <dbReference type="NCBI Taxonomy" id="1035515"/>
    <lineage>
        <taxon>Eukaryota</taxon>
        <taxon>Sar</taxon>
        <taxon>Alveolata</taxon>
        <taxon>Apicomplexa</taxon>
        <taxon>Aconoidasida</taxon>
        <taxon>Haemosporida</taxon>
        <taxon>Plasmodiidae</taxon>
        <taxon>Plasmodium</taxon>
        <taxon>Plasmodium (Plasmodium)</taxon>
    </lineage>
</organism>
<evidence type="ECO:0000313" key="3">
    <source>
        <dbReference type="EMBL" id="KMZ95077.1"/>
    </source>
</evidence>
<feature type="transmembrane region" description="Helical" evidence="2">
    <location>
        <begin position="521"/>
        <end position="542"/>
    </location>
</feature>
<protein>
    <recommendedName>
        <fullName evidence="5">Variable surface protein</fullName>
    </recommendedName>
</protein>
<accession>A0A0J9TJY7</accession>
<evidence type="ECO:0000256" key="2">
    <source>
        <dbReference type="SAM" id="Phobius"/>
    </source>
</evidence>
<feature type="region of interest" description="Disordered" evidence="1">
    <location>
        <begin position="235"/>
        <end position="267"/>
    </location>
</feature>
<keyword evidence="2" id="KW-0812">Transmembrane</keyword>
<name>A0A0J9TJY7_PLAVI</name>
<dbReference type="EMBL" id="KQ235003">
    <property type="protein sequence ID" value="KMZ95077.1"/>
    <property type="molecule type" value="Genomic_DNA"/>
</dbReference>